<evidence type="ECO:0000313" key="2">
    <source>
        <dbReference type="EMBL" id="RBI66891.1"/>
    </source>
</evidence>
<organism evidence="2 3">
    <name type="scientific">Vreelandella sulfidaeris</name>
    <dbReference type="NCBI Taxonomy" id="115553"/>
    <lineage>
        <taxon>Bacteria</taxon>
        <taxon>Pseudomonadati</taxon>
        <taxon>Pseudomonadota</taxon>
        <taxon>Gammaproteobacteria</taxon>
        <taxon>Oceanospirillales</taxon>
        <taxon>Halomonadaceae</taxon>
        <taxon>Vreelandella</taxon>
    </lineage>
</organism>
<keyword evidence="3" id="KW-1185">Reference proteome</keyword>
<comment type="similarity">
    <text evidence="1">Belongs to the bactofilin family.</text>
</comment>
<dbReference type="PANTHER" id="PTHR35024:SF4">
    <property type="entry name" value="POLYMER-FORMING CYTOSKELETAL PROTEIN"/>
    <property type="match status" value="1"/>
</dbReference>
<evidence type="ECO:0000256" key="1">
    <source>
        <dbReference type="ARBA" id="ARBA00044755"/>
    </source>
</evidence>
<reference evidence="3" key="1">
    <citation type="submission" date="2018-06" db="EMBL/GenBank/DDBJ databases">
        <title>Whole genome sequencing of four bacterial strains from South Shetland trench revealing bio-synthetic gene clusters.</title>
        <authorList>
            <person name="Abdel-Mageed W.M."/>
            <person name="Lehri B."/>
            <person name="Jarmusch S."/>
            <person name="Miranda K."/>
            <person name="Goodfellow M."/>
            <person name="Jaspars M."/>
            <person name="Karlyshev A.V."/>
        </authorList>
    </citation>
    <scope>NUCLEOTIDE SEQUENCE [LARGE SCALE GENOMIC DNA]</scope>
    <source>
        <strain evidence="3">SST4</strain>
    </source>
</reference>
<dbReference type="AlphaFoldDB" id="A0A365TNS7"/>
<gene>
    <name evidence="2" type="ORF">DQ400_11850</name>
</gene>
<dbReference type="Pfam" id="PF04519">
    <property type="entry name" value="Bactofilin"/>
    <property type="match status" value="1"/>
</dbReference>
<dbReference type="PANTHER" id="PTHR35024">
    <property type="entry name" value="HYPOTHETICAL CYTOSOLIC PROTEIN"/>
    <property type="match status" value="1"/>
</dbReference>
<dbReference type="InterPro" id="IPR007607">
    <property type="entry name" value="BacA/B"/>
</dbReference>
<evidence type="ECO:0000313" key="3">
    <source>
        <dbReference type="Proteomes" id="UP000252204"/>
    </source>
</evidence>
<comment type="caution">
    <text evidence="2">The sequence shown here is derived from an EMBL/GenBank/DDBJ whole genome shotgun (WGS) entry which is preliminary data.</text>
</comment>
<name>A0A365TNS7_9GAMM</name>
<dbReference type="EMBL" id="QNTU01000007">
    <property type="protein sequence ID" value="RBI66891.1"/>
    <property type="molecule type" value="Genomic_DNA"/>
</dbReference>
<dbReference type="OrthoDB" id="6165458at2"/>
<accession>A0A365TNS7</accession>
<dbReference type="Proteomes" id="UP000252204">
    <property type="component" value="Unassembled WGS sequence"/>
</dbReference>
<protein>
    <submittedName>
        <fullName evidence="2">Polymer-forming cytoskeletal protein</fullName>
    </submittedName>
</protein>
<dbReference type="RefSeq" id="WP_113269958.1">
    <property type="nucleotide sequence ID" value="NZ_QNTU01000007.1"/>
</dbReference>
<proteinExistence type="inferred from homology"/>
<sequence length="191" mass="20144">MGIQAWFIILGVGAMMMIVWDGKRCKVKPHVSSVPEGLYQTPVATAFIIPDVSLKEMSPPKAVAANEMEPAIANVGEGSRIGAATHISGRVIADEPVVIRGHLEGSVIAPNHPVSVAASGHVASYIEGSYVDIDGQLVGTLKANTRATLLSRARVQGVVEAPRLECMAGAWLQVDVAQKASLYRPKIALVS</sequence>